<evidence type="ECO:0000313" key="3">
    <source>
        <dbReference type="Proteomes" id="UP000799440"/>
    </source>
</evidence>
<evidence type="ECO:0000313" key="2">
    <source>
        <dbReference type="EMBL" id="KAF2749705.1"/>
    </source>
</evidence>
<dbReference type="AlphaFoldDB" id="A0A6A6VGK8"/>
<reference evidence="2" key="1">
    <citation type="journal article" date="2020" name="Stud. Mycol.">
        <title>101 Dothideomycetes genomes: a test case for predicting lifestyles and emergence of pathogens.</title>
        <authorList>
            <person name="Haridas S."/>
            <person name="Albert R."/>
            <person name="Binder M."/>
            <person name="Bloem J."/>
            <person name="Labutti K."/>
            <person name="Salamov A."/>
            <person name="Andreopoulos B."/>
            <person name="Baker S."/>
            <person name="Barry K."/>
            <person name="Bills G."/>
            <person name="Bluhm B."/>
            <person name="Cannon C."/>
            <person name="Castanera R."/>
            <person name="Culley D."/>
            <person name="Daum C."/>
            <person name="Ezra D."/>
            <person name="Gonzalez J."/>
            <person name="Henrissat B."/>
            <person name="Kuo A."/>
            <person name="Liang C."/>
            <person name="Lipzen A."/>
            <person name="Lutzoni F."/>
            <person name="Magnuson J."/>
            <person name="Mondo S."/>
            <person name="Nolan M."/>
            <person name="Ohm R."/>
            <person name="Pangilinan J."/>
            <person name="Park H.-J."/>
            <person name="Ramirez L."/>
            <person name="Alfaro M."/>
            <person name="Sun H."/>
            <person name="Tritt A."/>
            <person name="Yoshinaga Y."/>
            <person name="Zwiers L.-H."/>
            <person name="Turgeon B."/>
            <person name="Goodwin S."/>
            <person name="Spatafora J."/>
            <person name="Crous P."/>
            <person name="Grigoriev I."/>
        </authorList>
    </citation>
    <scope>NUCLEOTIDE SEQUENCE</scope>
    <source>
        <strain evidence="2">CBS 119925</strain>
    </source>
</reference>
<gene>
    <name evidence="2" type="ORF">M011DRAFT_456482</name>
</gene>
<feature type="compositionally biased region" description="Polar residues" evidence="1">
    <location>
        <begin position="245"/>
        <end position="266"/>
    </location>
</feature>
<feature type="compositionally biased region" description="Pro residues" evidence="1">
    <location>
        <begin position="380"/>
        <end position="390"/>
    </location>
</feature>
<dbReference type="EMBL" id="MU006565">
    <property type="protein sequence ID" value="KAF2749705.1"/>
    <property type="molecule type" value="Genomic_DNA"/>
</dbReference>
<name>A0A6A6VGK8_9PLEO</name>
<feature type="region of interest" description="Disordered" evidence="1">
    <location>
        <begin position="313"/>
        <end position="394"/>
    </location>
</feature>
<feature type="compositionally biased region" description="Low complexity" evidence="1">
    <location>
        <begin position="333"/>
        <end position="348"/>
    </location>
</feature>
<accession>A0A6A6VGK8</accession>
<sequence>MALPTSTQRPGRPETPLEPRSEFLRNVLDARRAKDDPSARSGVPITPPIASSNDPWVEHALSEDTMSRSGSGRRGRRPSEATSTRGTPKRDQHVESEALKTKMFNMSLQNQLLKEQNNKLKDDLEQARHRLEQLEPLEDINVDLKETNERLNLQIQGMEEELLELDTRNRDILQIQDEAVENMERQRLALEEAADIILGLDKEKVAFQEELLKLKTELSQTKAQPAGSESRHDPRALAEDIDGSRPSTSQFGSDYYSQSSSPQAKVQPSKDGLSFKERANNLMAASLKSQKSLRDVRNRLSNASMQSLSMQNLSMLSTPPPPVLKIPDSQHNTPPSTAQPSSQSSARRPALRKPIPPFVRPKRRGSTSYIVVDCTGTGASPPPRSPPMLPTPARERNFLFNPAEDEEAFLKKAKGFLSPKRRG</sequence>
<protein>
    <recommendedName>
        <fullName evidence="4">Centrosomin N-terminal motif 1 domain-containing protein</fullName>
    </recommendedName>
</protein>
<organism evidence="2 3">
    <name type="scientific">Sporormia fimetaria CBS 119925</name>
    <dbReference type="NCBI Taxonomy" id="1340428"/>
    <lineage>
        <taxon>Eukaryota</taxon>
        <taxon>Fungi</taxon>
        <taxon>Dikarya</taxon>
        <taxon>Ascomycota</taxon>
        <taxon>Pezizomycotina</taxon>
        <taxon>Dothideomycetes</taxon>
        <taxon>Pleosporomycetidae</taxon>
        <taxon>Pleosporales</taxon>
        <taxon>Sporormiaceae</taxon>
        <taxon>Sporormia</taxon>
    </lineage>
</organism>
<feature type="compositionally biased region" description="Basic and acidic residues" evidence="1">
    <location>
        <begin position="229"/>
        <end position="238"/>
    </location>
</feature>
<feature type="compositionally biased region" description="Basic and acidic residues" evidence="1">
    <location>
        <begin position="11"/>
        <end position="38"/>
    </location>
</feature>
<evidence type="ECO:0008006" key="4">
    <source>
        <dbReference type="Google" id="ProtNLM"/>
    </source>
</evidence>
<feature type="region of interest" description="Disordered" evidence="1">
    <location>
        <begin position="1"/>
        <end position="94"/>
    </location>
</feature>
<keyword evidence="3" id="KW-1185">Reference proteome</keyword>
<proteinExistence type="predicted"/>
<dbReference type="OrthoDB" id="10251744at2759"/>
<evidence type="ECO:0000256" key="1">
    <source>
        <dbReference type="SAM" id="MobiDB-lite"/>
    </source>
</evidence>
<feature type="compositionally biased region" description="Basic and acidic residues" evidence="1">
    <location>
        <begin position="56"/>
        <end position="66"/>
    </location>
</feature>
<feature type="region of interest" description="Disordered" evidence="1">
    <location>
        <begin position="218"/>
        <end position="271"/>
    </location>
</feature>
<dbReference type="Proteomes" id="UP000799440">
    <property type="component" value="Unassembled WGS sequence"/>
</dbReference>